<dbReference type="Gene3D" id="3.40.366.10">
    <property type="entry name" value="Malonyl-Coenzyme A Acyl Carrier Protein, domain 2"/>
    <property type="match status" value="1"/>
</dbReference>
<evidence type="ECO:0000313" key="3">
    <source>
        <dbReference type="Proteomes" id="UP000256690"/>
    </source>
</evidence>
<dbReference type="EMBL" id="PVWQ01000006">
    <property type="protein sequence ID" value="RDW78944.1"/>
    <property type="molecule type" value="Genomic_DNA"/>
</dbReference>
<dbReference type="STRING" id="1810919.A0A3D8RYK9"/>
<dbReference type="AlphaFoldDB" id="A0A3D8RYK9"/>
<dbReference type="Proteomes" id="UP000256690">
    <property type="component" value="Unassembled WGS sequence"/>
</dbReference>
<keyword evidence="3" id="KW-1185">Reference proteome</keyword>
<dbReference type="InterPro" id="IPR001227">
    <property type="entry name" value="Ac_transferase_dom_sf"/>
</dbReference>
<name>A0A3D8RYK9_9EURO</name>
<dbReference type="OrthoDB" id="5427394at2759"/>
<evidence type="ECO:0000313" key="2">
    <source>
        <dbReference type="EMBL" id="RDW78944.1"/>
    </source>
</evidence>
<proteinExistence type="predicted"/>
<dbReference type="Pfam" id="PF16073">
    <property type="entry name" value="SAT"/>
    <property type="match status" value="1"/>
</dbReference>
<dbReference type="GO" id="GO:0016740">
    <property type="term" value="F:transferase activity"/>
    <property type="evidence" value="ECO:0007669"/>
    <property type="project" value="InterPro"/>
</dbReference>
<organism evidence="2 3">
    <name type="scientific">Aspergillus mulundensis</name>
    <dbReference type="NCBI Taxonomy" id="1810919"/>
    <lineage>
        <taxon>Eukaryota</taxon>
        <taxon>Fungi</taxon>
        <taxon>Dikarya</taxon>
        <taxon>Ascomycota</taxon>
        <taxon>Pezizomycotina</taxon>
        <taxon>Eurotiomycetes</taxon>
        <taxon>Eurotiomycetidae</taxon>
        <taxon>Eurotiales</taxon>
        <taxon>Aspergillaceae</taxon>
        <taxon>Aspergillus</taxon>
        <taxon>Aspergillus subgen. Nidulantes</taxon>
    </lineage>
</organism>
<dbReference type="RefSeq" id="XP_026603644.1">
    <property type="nucleotide sequence ID" value="XM_026747812.1"/>
</dbReference>
<evidence type="ECO:0000259" key="1">
    <source>
        <dbReference type="Pfam" id="PF16073"/>
    </source>
</evidence>
<feature type="domain" description="Starter acyltransferase (SAT)" evidence="1">
    <location>
        <begin position="7"/>
        <end position="192"/>
    </location>
</feature>
<accession>A0A3D8RYK9</accession>
<dbReference type="InterPro" id="IPR032088">
    <property type="entry name" value="SAT"/>
</dbReference>
<protein>
    <recommendedName>
        <fullName evidence="1">Starter acyltransferase (SAT) domain-containing protein</fullName>
    </recommendedName>
</protein>
<reference evidence="2 3" key="1">
    <citation type="journal article" date="2018" name="IMA Fungus">
        <title>IMA Genome-F 9: Draft genome sequence of Annulohypoxylon stygium, Aspergillus mulundensis, Berkeleyomyces basicola (syn. Thielaviopsis basicola), Ceratocystis smalleyi, two Cercospora beticola strains, Coleophoma cylindrospora, Fusarium fracticaudum, Phialophora cf. hyalina, and Morchella septimelata.</title>
        <authorList>
            <person name="Wingfield B.D."/>
            <person name="Bills G.F."/>
            <person name="Dong Y."/>
            <person name="Huang W."/>
            <person name="Nel W.J."/>
            <person name="Swalarsk-Parry B.S."/>
            <person name="Vaghefi N."/>
            <person name="Wilken P.M."/>
            <person name="An Z."/>
            <person name="de Beer Z.W."/>
            <person name="De Vos L."/>
            <person name="Chen L."/>
            <person name="Duong T.A."/>
            <person name="Gao Y."/>
            <person name="Hammerbacher A."/>
            <person name="Kikkert J.R."/>
            <person name="Li Y."/>
            <person name="Li H."/>
            <person name="Li K."/>
            <person name="Li Q."/>
            <person name="Liu X."/>
            <person name="Ma X."/>
            <person name="Naidoo K."/>
            <person name="Pethybridge S.J."/>
            <person name="Sun J."/>
            <person name="Steenkamp E.T."/>
            <person name="van der Nest M.A."/>
            <person name="van Wyk S."/>
            <person name="Wingfield M.J."/>
            <person name="Xiong C."/>
            <person name="Yue Q."/>
            <person name="Zhang X."/>
        </authorList>
    </citation>
    <scope>NUCLEOTIDE SEQUENCE [LARGE SCALE GENOMIC DNA]</scope>
    <source>
        <strain evidence="2 3">DSM 5745</strain>
    </source>
</reference>
<dbReference type="GeneID" id="38116166"/>
<gene>
    <name evidence="2" type="ORF">DSM5745_05796</name>
</gene>
<sequence>MRHITFFGGQGSRSLFSRFVASSSKRAATASDTVSLLLSSCHAAFLSELLHLRSLGPVPSWAVLDGIQTPFDLLSVPEQYHKNPVIQGVVLCTHQLIQYLHSEQAGRDETRSELAGLCSGMLPAVVVACSRDVTAFISWAKEAVRLAFWIGYRAGQLSAQLESHEWQLYPWSLAVVGLEEVEMQRILSLFESILKKAGLEATFINLQATLKLFLTRK</sequence>
<comment type="caution">
    <text evidence="2">The sequence shown here is derived from an EMBL/GenBank/DDBJ whole genome shotgun (WGS) entry which is preliminary data.</text>
</comment>